<accession>A0A9K3GER0</accession>
<comment type="subcellular location">
    <subcellularLocation>
        <location evidence="1">Membrane</location>
        <topology evidence="1">Multi-pass membrane protein</topology>
    </subcellularLocation>
</comment>
<evidence type="ECO:0000259" key="6">
    <source>
        <dbReference type="PROSITE" id="PS50261"/>
    </source>
</evidence>
<dbReference type="InterPro" id="IPR017981">
    <property type="entry name" value="GPCR_2-like_7TM"/>
</dbReference>
<keyword evidence="2 5" id="KW-0812">Transmembrane</keyword>
<keyword evidence="4 5" id="KW-0472">Membrane</keyword>
<reference evidence="7 8" key="1">
    <citation type="journal article" date="2018" name="PLoS ONE">
        <title>The draft genome of Kipferlia bialata reveals reductive genome evolution in fornicate parasites.</title>
        <authorList>
            <person name="Tanifuji G."/>
            <person name="Takabayashi S."/>
            <person name="Kume K."/>
            <person name="Takagi M."/>
            <person name="Nakayama T."/>
            <person name="Kamikawa R."/>
            <person name="Inagaki Y."/>
            <person name="Hashimoto T."/>
        </authorList>
    </citation>
    <scope>NUCLEOTIDE SEQUENCE [LARGE SCALE GENOMIC DNA]</scope>
    <source>
        <strain evidence="7">NY0173</strain>
    </source>
</reference>
<keyword evidence="3 5" id="KW-1133">Transmembrane helix</keyword>
<dbReference type="InterPro" id="IPR000832">
    <property type="entry name" value="GPCR_2_secretin-like"/>
</dbReference>
<evidence type="ECO:0000256" key="5">
    <source>
        <dbReference type="SAM" id="Phobius"/>
    </source>
</evidence>
<dbReference type="Proteomes" id="UP000265618">
    <property type="component" value="Unassembled WGS sequence"/>
</dbReference>
<keyword evidence="8" id="KW-1185">Reference proteome</keyword>
<dbReference type="GO" id="GO:0004930">
    <property type="term" value="F:G protein-coupled receptor activity"/>
    <property type="evidence" value="ECO:0007669"/>
    <property type="project" value="InterPro"/>
</dbReference>
<organism evidence="7 8">
    <name type="scientific">Kipferlia bialata</name>
    <dbReference type="NCBI Taxonomy" id="797122"/>
    <lineage>
        <taxon>Eukaryota</taxon>
        <taxon>Metamonada</taxon>
        <taxon>Carpediemonas-like organisms</taxon>
        <taxon>Kipferlia</taxon>
    </lineage>
</organism>
<evidence type="ECO:0000256" key="3">
    <source>
        <dbReference type="ARBA" id="ARBA00022989"/>
    </source>
</evidence>
<evidence type="ECO:0000256" key="1">
    <source>
        <dbReference type="ARBA" id="ARBA00004141"/>
    </source>
</evidence>
<dbReference type="GO" id="GO:0007166">
    <property type="term" value="P:cell surface receptor signaling pathway"/>
    <property type="evidence" value="ECO:0007669"/>
    <property type="project" value="InterPro"/>
</dbReference>
<feature type="transmembrane region" description="Helical" evidence="5">
    <location>
        <begin position="40"/>
        <end position="62"/>
    </location>
</feature>
<sequence>MRGKRIGSIDLFVAVSVCLDLVMLYGWVCPRWIDTDTQCMVSFVLDYVGGVAAEVVMVCFAHHACLSLQFRLRIDYPSLLKKYTVVCVMVPATLTVIVTLGDMVNTDISDATLDPCWFAEDARHHALIWFEGPMVTMILITLVYLVAGFRILRRELGQAPSQRALLHQFAVLSFPIPILRAVPTVCNAVFDVLTVKGLPYSSTYPLFVASATPALCTVMAYAAPRAYLAMRDRRHRRRPGVVKMHPMHDRHDRGSPAHSEV</sequence>
<feature type="transmembrane region" description="Helical" evidence="5">
    <location>
        <begin position="7"/>
        <end position="28"/>
    </location>
</feature>
<feature type="domain" description="G-protein coupled receptors family 2 profile 2" evidence="6">
    <location>
        <begin position="1"/>
        <end position="154"/>
    </location>
</feature>
<evidence type="ECO:0000313" key="8">
    <source>
        <dbReference type="Proteomes" id="UP000265618"/>
    </source>
</evidence>
<feature type="transmembrane region" description="Helical" evidence="5">
    <location>
        <begin position="203"/>
        <end position="228"/>
    </location>
</feature>
<feature type="transmembrane region" description="Helical" evidence="5">
    <location>
        <begin position="164"/>
        <end position="183"/>
    </location>
</feature>
<comment type="caution">
    <text evidence="7">The sequence shown here is derived from an EMBL/GenBank/DDBJ whole genome shotgun (WGS) entry which is preliminary data.</text>
</comment>
<feature type="transmembrane region" description="Helical" evidence="5">
    <location>
        <begin position="83"/>
        <end position="101"/>
    </location>
</feature>
<proteinExistence type="predicted"/>
<dbReference type="EMBL" id="BDIP01000017">
    <property type="protein sequence ID" value="GIQ79511.1"/>
    <property type="molecule type" value="Genomic_DNA"/>
</dbReference>
<dbReference type="PROSITE" id="PS50261">
    <property type="entry name" value="G_PROTEIN_RECEP_F2_4"/>
    <property type="match status" value="1"/>
</dbReference>
<evidence type="ECO:0000313" key="7">
    <source>
        <dbReference type="EMBL" id="GIQ79511.1"/>
    </source>
</evidence>
<name>A0A9K3GER0_9EUKA</name>
<gene>
    <name evidence="7" type="ORF">KIPB_000162</name>
</gene>
<evidence type="ECO:0000256" key="4">
    <source>
        <dbReference type="ARBA" id="ARBA00023136"/>
    </source>
</evidence>
<evidence type="ECO:0000256" key="2">
    <source>
        <dbReference type="ARBA" id="ARBA00022692"/>
    </source>
</evidence>
<dbReference type="Gene3D" id="1.20.1070.10">
    <property type="entry name" value="Rhodopsin 7-helix transmembrane proteins"/>
    <property type="match status" value="1"/>
</dbReference>
<dbReference type="AlphaFoldDB" id="A0A9K3GER0"/>
<dbReference type="GO" id="GO:0016020">
    <property type="term" value="C:membrane"/>
    <property type="evidence" value="ECO:0007669"/>
    <property type="project" value="UniProtKB-SubCell"/>
</dbReference>
<feature type="transmembrane region" description="Helical" evidence="5">
    <location>
        <begin position="134"/>
        <end position="152"/>
    </location>
</feature>
<dbReference type="Pfam" id="PF00002">
    <property type="entry name" value="7tm_2"/>
    <property type="match status" value="1"/>
</dbReference>
<protein>
    <recommendedName>
        <fullName evidence="6">G-protein coupled receptors family 2 profile 2 domain-containing protein</fullName>
    </recommendedName>
</protein>